<keyword evidence="2" id="KW-1185">Reference proteome</keyword>
<dbReference type="AlphaFoldDB" id="A0A1R1MJL4"/>
<accession>A0A1R1MJL4</accession>
<dbReference type="Proteomes" id="UP000187408">
    <property type="component" value="Unassembled WGS sequence"/>
</dbReference>
<name>A0A1R1MJL4_9BACT</name>
<proteinExistence type="predicted"/>
<gene>
    <name evidence="1" type="ORF">BLW93_07495</name>
</gene>
<dbReference type="OrthoDB" id="14991at2"/>
<dbReference type="EMBL" id="MOEN01000033">
    <property type="protein sequence ID" value="OMH40008.1"/>
    <property type="molecule type" value="Genomic_DNA"/>
</dbReference>
<organism evidence="1 2">
    <name type="scientific">Desulfurobacterium indicum</name>
    <dbReference type="NCBI Taxonomy" id="1914305"/>
    <lineage>
        <taxon>Bacteria</taxon>
        <taxon>Pseudomonadati</taxon>
        <taxon>Aquificota</taxon>
        <taxon>Aquificia</taxon>
        <taxon>Desulfurobacteriales</taxon>
        <taxon>Desulfurobacteriaceae</taxon>
        <taxon>Desulfurobacterium</taxon>
    </lineage>
</organism>
<protein>
    <submittedName>
        <fullName evidence="1">Uncharacterized protein</fullName>
    </submittedName>
</protein>
<evidence type="ECO:0000313" key="2">
    <source>
        <dbReference type="Proteomes" id="UP000187408"/>
    </source>
</evidence>
<sequence length="90" mass="10935">MDPLIVTINRAYRKGLTEEKLAKLIKEQIFPKSYPLNEQVEVFFSEVPVPMVVSFCEKHEIDMKELKKYYDRYIKSKFRNEELEELWNIF</sequence>
<comment type="caution">
    <text evidence="1">The sequence shown here is derived from an EMBL/GenBank/DDBJ whole genome shotgun (WGS) entry which is preliminary data.</text>
</comment>
<dbReference type="RefSeq" id="WP_076713474.1">
    <property type="nucleotide sequence ID" value="NZ_MOEN01000033.1"/>
</dbReference>
<reference evidence="1 2" key="1">
    <citation type="submission" date="2016-10" db="EMBL/GenBank/DDBJ databases">
        <title>Genome sequence of a sulfur-reducing bacterium Desulfurobacterium indicum K6013.</title>
        <authorList>
            <person name="Cao J."/>
            <person name="Shao Z."/>
            <person name="Alain K."/>
            <person name="Jebbar M."/>
        </authorList>
    </citation>
    <scope>NUCLEOTIDE SEQUENCE [LARGE SCALE GENOMIC DNA]</scope>
    <source>
        <strain evidence="1 2">K6013</strain>
    </source>
</reference>
<evidence type="ECO:0000313" key="1">
    <source>
        <dbReference type="EMBL" id="OMH40008.1"/>
    </source>
</evidence>